<dbReference type="Proteomes" id="UP001359559">
    <property type="component" value="Unassembled WGS sequence"/>
</dbReference>
<proteinExistence type="predicted"/>
<sequence length="122" mass="12548">MDLLRGCGLKPPATAVGLGFEGCVIGLGMTDVDGGGLIRVVGLSGVGAWVAHEVVVDSGDTISDDDDPDFNVDDEYESVEDDGSDEQHIPNSSDVDTDVEGEFDSLVVRNVTNLPVGGVPSG</sequence>
<evidence type="ECO:0000256" key="1">
    <source>
        <dbReference type="SAM" id="MobiDB-lite"/>
    </source>
</evidence>
<reference evidence="2 3" key="1">
    <citation type="submission" date="2024-01" db="EMBL/GenBank/DDBJ databases">
        <title>The genomes of 5 underutilized Papilionoideae crops provide insights into root nodulation and disease resistance.</title>
        <authorList>
            <person name="Yuan L."/>
        </authorList>
    </citation>
    <scope>NUCLEOTIDE SEQUENCE [LARGE SCALE GENOMIC DNA]</scope>
    <source>
        <strain evidence="2">LY-2023</strain>
        <tissue evidence="2">Leaf</tissue>
    </source>
</reference>
<dbReference type="EMBL" id="JAYKXN010000001">
    <property type="protein sequence ID" value="KAK7318558.1"/>
    <property type="molecule type" value="Genomic_DNA"/>
</dbReference>
<organism evidence="2 3">
    <name type="scientific">Clitoria ternatea</name>
    <name type="common">Butterfly pea</name>
    <dbReference type="NCBI Taxonomy" id="43366"/>
    <lineage>
        <taxon>Eukaryota</taxon>
        <taxon>Viridiplantae</taxon>
        <taxon>Streptophyta</taxon>
        <taxon>Embryophyta</taxon>
        <taxon>Tracheophyta</taxon>
        <taxon>Spermatophyta</taxon>
        <taxon>Magnoliopsida</taxon>
        <taxon>eudicotyledons</taxon>
        <taxon>Gunneridae</taxon>
        <taxon>Pentapetalae</taxon>
        <taxon>rosids</taxon>
        <taxon>fabids</taxon>
        <taxon>Fabales</taxon>
        <taxon>Fabaceae</taxon>
        <taxon>Papilionoideae</taxon>
        <taxon>50 kb inversion clade</taxon>
        <taxon>NPAAA clade</taxon>
        <taxon>indigoferoid/millettioid clade</taxon>
        <taxon>Phaseoleae</taxon>
        <taxon>Clitoria</taxon>
    </lineage>
</organism>
<feature type="compositionally biased region" description="Acidic residues" evidence="1">
    <location>
        <begin position="62"/>
        <end position="84"/>
    </location>
</feature>
<evidence type="ECO:0000313" key="3">
    <source>
        <dbReference type="Proteomes" id="UP001359559"/>
    </source>
</evidence>
<gene>
    <name evidence="2" type="ORF">RJT34_03261</name>
</gene>
<evidence type="ECO:0000313" key="2">
    <source>
        <dbReference type="EMBL" id="KAK7318558.1"/>
    </source>
</evidence>
<protein>
    <submittedName>
        <fullName evidence="2">Uncharacterized protein</fullName>
    </submittedName>
</protein>
<keyword evidence="3" id="KW-1185">Reference proteome</keyword>
<feature type="region of interest" description="Disordered" evidence="1">
    <location>
        <begin position="58"/>
        <end position="97"/>
    </location>
</feature>
<name>A0AAN9Q4X1_CLITE</name>
<dbReference type="AlphaFoldDB" id="A0AAN9Q4X1"/>
<comment type="caution">
    <text evidence="2">The sequence shown here is derived from an EMBL/GenBank/DDBJ whole genome shotgun (WGS) entry which is preliminary data.</text>
</comment>
<accession>A0AAN9Q4X1</accession>